<dbReference type="eggNOG" id="COG1121">
    <property type="taxonomic scope" value="Bacteria"/>
</dbReference>
<dbReference type="AlphaFoldDB" id="D0GLN0"/>
<protein>
    <submittedName>
        <fullName evidence="3">ABC transporter, ATP-binding protein</fullName>
    </submittedName>
</protein>
<reference evidence="3 4" key="1">
    <citation type="submission" date="2009-10" db="EMBL/GenBank/DDBJ databases">
        <authorList>
            <person name="Harkins D.M."/>
            <person name="Madupu R."/>
            <person name="Durkin A.S."/>
            <person name="Torralba M."/>
            <person name="Methe B."/>
            <person name="Sutton G.G."/>
            <person name="Strausberg R.L."/>
            <person name="Nelson K.E."/>
        </authorList>
    </citation>
    <scope>NUCLEOTIDE SEQUENCE [LARGE SCALE GENOMIC DNA]</scope>
    <source>
        <strain evidence="3 4">F0264</strain>
    </source>
</reference>
<dbReference type="InterPro" id="IPR027417">
    <property type="entry name" value="P-loop_NTPase"/>
</dbReference>
<dbReference type="Pfam" id="PF00005">
    <property type="entry name" value="ABC_tran"/>
    <property type="match status" value="1"/>
</dbReference>
<dbReference type="InterPro" id="IPR050153">
    <property type="entry name" value="Metal_Ion_Import_ABC"/>
</dbReference>
<keyword evidence="4" id="KW-1185">Reference proteome</keyword>
<dbReference type="InterPro" id="IPR003439">
    <property type="entry name" value="ABC_transporter-like_ATP-bd"/>
</dbReference>
<name>D0GLN0_9FUSO</name>
<dbReference type="PANTHER" id="PTHR42734:SF7">
    <property type="entry name" value="ATP-BINDING COMPONENT OF ABC TRANSPORTER-RELATED"/>
    <property type="match status" value="1"/>
</dbReference>
<keyword evidence="3" id="KW-0547">Nucleotide-binding</keyword>
<dbReference type="GO" id="GO:0016887">
    <property type="term" value="F:ATP hydrolysis activity"/>
    <property type="evidence" value="ECO:0007669"/>
    <property type="project" value="InterPro"/>
</dbReference>
<comment type="caution">
    <text evidence="3">The sequence shown here is derived from an EMBL/GenBank/DDBJ whole genome shotgun (WGS) entry which is preliminary data.</text>
</comment>
<evidence type="ECO:0000313" key="4">
    <source>
        <dbReference type="Proteomes" id="UP000004226"/>
    </source>
</evidence>
<sequence length="142" mass="16349">MENFLSIIYQKKPCFLGVSRKYKKTIDDLLKKIGMYEKRTRLVGNLSGGEKQRLLLAQAIHPEPDLLILDEPFTGIDKLGEEYFKSVIKDLKNKGVTILWIHHNLKQVIEMADTVTCIKKEIQFSGDPKKVLDEEKILTVFS</sequence>
<evidence type="ECO:0000313" key="3">
    <source>
        <dbReference type="EMBL" id="EEY34982.1"/>
    </source>
</evidence>
<organism evidence="3 4">
    <name type="scientific">Pseudoleptotrichia goodfellowii F0264</name>
    <dbReference type="NCBI Taxonomy" id="596323"/>
    <lineage>
        <taxon>Bacteria</taxon>
        <taxon>Fusobacteriati</taxon>
        <taxon>Fusobacteriota</taxon>
        <taxon>Fusobacteriia</taxon>
        <taxon>Fusobacteriales</taxon>
        <taxon>Leptotrichiaceae</taxon>
        <taxon>Pseudoleptotrichia</taxon>
    </lineage>
</organism>
<evidence type="ECO:0000256" key="1">
    <source>
        <dbReference type="ARBA" id="ARBA00022448"/>
    </source>
</evidence>
<feature type="domain" description="ABC transporter" evidence="2">
    <location>
        <begin position="21"/>
        <end position="73"/>
    </location>
</feature>
<dbReference type="EMBL" id="ADAD01000120">
    <property type="protein sequence ID" value="EEY34982.1"/>
    <property type="molecule type" value="Genomic_DNA"/>
</dbReference>
<keyword evidence="1" id="KW-0813">Transport</keyword>
<dbReference type="SUPFAM" id="SSF52540">
    <property type="entry name" value="P-loop containing nucleoside triphosphate hydrolases"/>
    <property type="match status" value="1"/>
</dbReference>
<dbReference type="PANTHER" id="PTHR42734">
    <property type="entry name" value="METAL TRANSPORT SYSTEM ATP-BINDING PROTEIN TM_0124-RELATED"/>
    <property type="match status" value="1"/>
</dbReference>
<keyword evidence="3" id="KW-0067">ATP-binding</keyword>
<accession>D0GLN0</accession>
<proteinExistence type="predicted"/>
<dbReference type="GO" id="GO:0005524">
    <property type="term" value="F:ATP binding"/>
    <property type="evidence" value="ECO:0007669"/>
    <property type="project" value="UniProtKB-KW"/>
</dbReference>
<gene>
    <name evidence="3" type="ORF">HMPREF0554_1811</name>
</gene>
<evidence type="ECO:0000259" key="2">
    <source>
        <dbReference type="Pfam" id="PF00005"/>
    </source>
</evidence>
<dbReference type="Proteomes" id="UP000004226">
    <property type="component" value="Unassembled WGS sequence"/>
</dbReference>
<dbReference type="Gene3D" id="3.40.50.300">
    <property type="entry name" value="P-loop containing nucleotide triphosphate hydrolases"/>
    <property type="match status" value="1"/>
</dbReference>